<name>A0A8J6E2K0_ELECQ</name>
<accession>A0A8J6E2K0</accession>
<gene>
    <name evidence="2" type="ORF">GDO78_023298</name>
</gene>
<dbReference type="Proteomes" id="UP000770717">
    <property type="component" value="Unassembled WGS sequence"/>
</dbReference>
<evidence type="ECO:0000256" key="1">
    <source>
        <dbReference type="SAM" id="MobiDB-lite"/>
    </source>
</evidence>
<keyword evidence="3" id="KW-1185">Reference proteome</keyword>
<dbReference type="AlphaFoldDB" id="A0A8J6E2K0"/>
<evidence type="ECO:0000313" key="3">
    <source>
        <dbReference type="Proteomes" id="UP000770717"/>
    </source>
</evidence>
<reference evidence="2" key="1">
    <citation type="thesis" date="2020" institute="ProQuest LLC" country="789 East Eisenhower Parkway, Ann Arbor, MI, USA">
        <title>Comparative Genomics and Chromosome Evolution.</title>
        <authorList>
            <person name="Mudd A.B."/>
        </authorList>
    </citation>
    <scope>NUCLEOTIDE SEQUENCE</scope>
    <source>
        <strain evidence="2">HN-11 Male</strain>
        <tissue evidence="2">Kidney and liver</tissue>
    </source>
</reference>
<sequence>MESSTTPTNTRSLRGETAQVNRSSPPIHAGAVNILSGFCKQIFEGYKQGPQGQHPQRCPLENDLSPGVQQTTSMEFLCAPNTFCMQPCVIQEIHGGNM</sequence>
<proteinExistence type="predicted"/>
<evidence type="ECO:0000313" key="2">
    <source>
        <dbReference type="EMBL" id="KAG9460210.1"/>
    </source>
</evidence>
<dbReference type="EMBL" id="WNTK01098802">
    <property type="protein sequence ID" value="KAG9460210.1"/>
    <property type="molecule type" value="Genomic_DNA"/>
</dbReference>
<feature type="region of interest" description="Disordered" evidence="1">
    <location>
        <begin position="1"/>
        <end position="27"/>
    </location>
</feature>
<organism evidence="2 3">
    <name type="scientific">Eleutherodactylus coqui</name>
    <name type="common">Puerto Rican coqui</name>
    <dbReference type="NCBI Taxonomy" id="57060"/>
    <lineage>
        <taxon>Eukaryota</taxon>
        <taxon>Metazoa</taxon>
        <taxon>Chordata</taxon>
        <taxon>Craniata</taxon>
        <taxon>Vertebrata</taxon>
        <taxon>Euteleostomi</taxon>
        <taxon>Amphibia</taxon>
        <taxon>Batrachia</taxon>
        <taxon>Anura</taxon>
        <taxon>Neobatrachia</taxon>
        <taxon>Hyloidea</taxon>
        <taxon>Eleutherodactylidae</taxon>
        <taxon>Eleutherodactylinae</taxon>
        <taxon>Eleutherodactylus</taxon>
        <taxon>Eleutherodactylus</taxon>
    </lineage>
</organism>
<protein>
    <submittedName>
        <fullName evidence="2">Uncharacterized protein</fullName>
    </submittedName>
</protein>
<feature type="compositionally biased region" description="Polar residues" evidence="1">
    <location>
        <begin position="1"/>
        <end position="24"/>
    </location>
</feature>
<comment type="caution">
    <text evidence="2">The sequence shown here is derived from an EMBL/GenBank/DDBJ whole genome shotgun (WGS) entry which is preliminary data.</text>
</comment>